<evidence type="ECO:0000259" key="7">
    <source>
        <dbReference type="PROSITE" id="PS50011"/>
    </source>
</evidence>
<name>A0A438K6Y5_VITVI</name>
<accession>A0A438K6Y5</accession>
<evidence type="ECO:0000256" key="1">
    <source>
        <dbReference type="ARBA" id="ARBA00000900"/>
    </source>
</evidence>
<dbReference type="FunFam" id="3.30.200.20:FF:000162">
    <property type="entry name" value="Adenine nucleotide alpha hydrolase-like domain kinase"/>
    <property type="match status" value="1"/>
</dbReference>
<dbReference type="Pfam" id="PF07714">
    <property type="entry name" value="PK_Tyr_Ser-Thr"/>
    <property type="match status" value="1"/>
</dbReference>
<dbReference type="InterPro" id="IPR011009">
    <property type="entry name" value="Kinase-like_dom_sf"/>
</dbReference>
<evidence type="ECO:0000256" key="2">
    <source>
        <dbReference type="ARBA" id="ARBA00012483"/>
    </source>
</evidence>
<dbReference type="EMBL" id="QGNW01000014">
    <property type="protein sequence ID" value="RVX16964.1"/>
    <property type="molecule type" value="Genomic_DNA"/>
</dbReference>
<dbReference type="Proteomes" id="UP000288805">
    <property type="component" value="Unassembled WGS sequence"/>
</dbReference>
<feature type="compositionally biased region" description="Low complexity" evidence="6">
    <location>
        <begin position="396"/>
        <end position="424"/>
    </location>
</feature>
<protein>
    <recommendedName>
        <fullName evidence="2">RING-type E3 ubiquitin transferase</fullName>
        <ecNumber evidence="2">2.3.2.27</ecNumber>
    </recommendedName>
</protein>
<evidence type="ECO:0000313" key="9">
    <source>
        <dbReference type="Proteomes" id="UP000288805"/>
    </source>
</evidence>
<dbReference type="PROSITE" id="PS50011">
    <property type="entry name" value="PROTEIN_KINASE_DOM"/>
    <property type="match status" value="1"/>
</dbReference>
<sequence length="754" mass="83386">MASQQNPPLEDSLFTTIIAIDKDKSSQYAVKWAVDNLLSKTSITTLIHVGASTLKPVGTMLVFRLGACAFRISDLRMVTHFEMKEKSDECAIWKDVDEVSVLISLLLNLGVLGTMLVFRSKACALRFNELRMVTAFNMKAKSEIWKDVERFNDLGIVMEFEKEEAKPFMAFDHHHLGDPSTANNPSPNMMLPCFIVSDGFFLNLSEDVNMAPKGGRPPTETEMQQLFLPFRGFCARKGIEAKEVVLHDLDIASALVDYISNNSVGNIVVGASNRSVLTRKFRNPDVPTCLAKSAPESCAVYVISKGKIQSVRSAIRFQTPTSSVSSGVTQFQTPKGMSRGDLLIWDAPLLPTESPTTEDIGRSAFRGSWRSVEPDNGFFDRSTDSVQTTPRDKIMSSRPSSLRSSNSSSENLEFSGSSGSSLSSQTQNEMDAEMNRLKLELKQSMDAYNSASKEATTATQRHRARDIHQRKTEEARRFPEARIGEETALAIVELEKQKSRKAMQAAQMAQRLAELEAHKRKNAELKAKHIEVATDYFSNSLKIGEGGYGPVYKGSLDHTPVAIKVLRPDVSQGLKQFKQEVEVLSCMRHPNMVLLVGACPEYGCLVNYVSKISDVGLARLVPASVADSVTQYHMTAAAGTFCYIDPEYQQTGMLGVKSDVYSLGVLLLQIITAKPPMGLTHQVARSIERGTFAEMLDPTVEDWPVEEALSFAKMALNCCELRKKDRPDLGSVVLPELNRLRDLGLDHEGSLQIN</sequence>
<reference evidence="8 9" key="1">
    <citation type="journal article" date="2018" name="PLoS Genet.">
        <title>Population sequencing reveals clonal diversity and ancestral inbreeding in the grapevine cultivar Chardonnay.</title>
        <authorList>
            <person name="Roach M.J."/>
            <person name="Johnson D.L."/>
            <person name="Bohlmann J."/>
            <person name="van Vuuren H.J."/>
            <person name="Jones S.J."/>
            <person name="Pretorius I.S."/>
            <person name="Schmidt S.A."/>
            <person name="Borneman A.R."/>
        </authorList>
    </citation>
    <scope>NUCLEOTIDE SEQUENCE [LARGE SCALE GENOMIC DNA]</scope>
    <source>
        <strain evidence="9">cv. Chardonnay</strain>
        <tissue evidence="8">Leaf</tissue>
    </source>
</reference>
<evidence type="ECO:0000256" key="3">
    <source>
        <dbReference type="ARBA" id="ARBA00022741"/>
    </source>
</evidence>
<dbReference type="InterPro" id="IPR001245">
    <property type="entry name" value="Ser-Thr/Tyr_kinase_cat_dom"/>
</dbReference>
<dbReference type="Gene3D" id="3.30.200.20">
    <property type="entry name" value="Phosphorylase Kinase, domain 1"/>
    <property type="match status" value="1"/>
</dbReference>
<dbReference type="Gene3D" id="1.10.510.10">
    <property type="entry name" value="Transferase(Phosphotransferase) domain 1"/>
    <property type="match status" value="1"/>
</dbReference>
<feature type="domain" description="Protein kinase" evidence="7">
    <location>
        <begin position="461"/>
        <end position="737"/>
    </location>
</feature>
<dbReference type="InterPro" id="IPR000719">
    <property type="entry name" value="Prot_kinase_dom"/>
</dbReference>
<dbReference type="PANTHER" id="PTHR45647:SF93">
    <property type="entry name" value="KINASE WITH ADENINE NUCLEOTIDE ALPHA HYDROLASES-LIKE DOMAIN-CONTAINING PROTEIN"/>
    <property type="match status" value="1"/>
</dbReference>
<keyword evidence="5" id="KW-0067">ATP-binding</keyword>
<comment type="catalytic activity">
    <reaction evidence="1">
        <text>S-ubiquitinyl-[E2 ubiquitin-conjugating enzyme]-L-cysteine + [acceptor protein]-L-lysine = [E2 ubiquitin-conjugating enzyme]-L-cysteine + N(6)-ubiquitinyl-[acceptor protein]-L-lysine.</text>
        <dbReference type="EC" id="2.3.2.27"/>
    </reaction>
</comment>
<evidence type="ECO:0000256" key="5">
    <source>
        <dbReference type="ARBA" id="ARBA00022840"/>
    </source>
</evidence>
<feature type="region of interest" description="Disordered" evidence="6">
    <location>
        <begin position="376"/>
        <end position="430"/>
    </location>
</feature>
<dbReference type="InterPro" id="IPR051348">
    <property type="entry name" value="U-box_ubiquitin_ligases"/>
</dbReference>
<dbReference type="PANTHER" id="PTHR45647">
    <property type="entry name" value="OS02G0152300 PROTEIN"/>
    <property type="match status" value="1"/>
</dbReference>
<dbReference type="SUPFAM" id="SSF52402">
    <property type="entry name" value="Adenine nucleotide alpha hydrolases-like"/>
    <property type="match status" value="1"/>
</dbReference>
<organism evidence="8 9">
    <name type="scientific">Vitis vinifera</name>
    <name type="common">Grape</name>
    <dbReference type="NCBI Taxonomy" id="29760"/>
    <lineage>
        <taxon>Eukaryota</taxon>
        <taxon>Viridiplantae</taxon>
        <taxon>Streptophyta</taxon>
        <taxon>Embryophyta</taxon>
        <taxon>Tracheophyta</taxon>
        <taxon>Spermatophyta</taxon>
        <taxon>Magnoliopsida</taxon>
        <taxon>eudicotyledons</taxon>
        <taxon>Gunneridae</taxon>
        <taxon>Pentapetalae</taxon>
        <taxon>rosids</taxon>
        <taxon>Vitales</taxon>
        <taxon>Vitaceae</taxon>
        <taxon>Viteae</taxon>
        <taxon>Vitis</taxon>
    </lineage>
</organism>
<evidence type="ECO:0000313" key="8">
    <source>
        <dbReference type="EMBL" id="RVX16964.1"/>
    </source>
</evidence>
<evidence type="ECO:0000256" key="6">
    <source>
        <dbReference type="SAM" id="MobiDB-lite"/>
    </source>
</evidence>
<feature type="region of interest" description="Disordered" evidence="6">
    <location>
        <begin position="454"/>
        <end position="476"/>
    </location>
</feature>
<dbReference type="SUPFAM" id="SSF56112">
    <property type="entry name" value="Protein kinase-like (PK-like)"/>
    <property type="match status" value="1"/>
</dbReference>
<keyword evidence="3" id="KW-0547">Nucleotide-binding</keyword>
<evidence type="ECO:0000256" key="4">
    <source>
        <dbReference type="ARBA" id="ARBA00022786"/>
    </source>
</evidence>
<dbReference type="GO" id="GO:0061630">
    <property type="term" value="F:ubiquitin protein ligase activity"/>
    <property type="evidence" value="ECO:0007669"/>
    <property type="project" value="UniProtKB-EC"/>
</dbReference>
<dbReference type="GO" id="GO:0005524">
    <property type="term" value="F:ATP binding"/>
    <property type="evidence" value="ECO:0007669"/>
    <property type="project" value="UniProtKB-KW"/>
</dbReference>
<feature type="compositionally biased region" description="Basic and acidic residues" evidence="6">
    <location>
        <begin position="466"/>
        <end position="476"/>
    </location>
</feature>
<dbReference type="Pfam" id="PF00069">
    <property type="entry name" value="Pkinase"/>
    <property type="match status" value="1"/>
</dbReference>
<proteinExistence type="predicted"/>
<keyword evidence="4" id="KW-0833">Ubl conjugation pathway</keyword>
<comment type="caution">
    <text evidence="8">The sequence shown here is derived from an EMBL/GenBank/DDBJ whole genome shotgun (WGS) entry which is preliminary data.</text>
</comment>
<dbReference type="AlphaFoldDB" id="A0A438K6Y5"/>
<dbReference type="EC" id="2.3.2.27" evidence="2"/>
<dbReference type="GO" id="GO:0004672">
    <property type="term" value="F:protein kinase activity"/>
    <property type="evidence" value="ECO:0007669"/>
    <property type="project" value="InterPro"/>
</dbReference>
<gene>
    <name evidence="8" type="primary">PUB51</name>
    <name evidence="8" type="ORF">CK203_003188</name>
</gene>